<dbReference type="AlphaFoldDB" id="A0A9D2PHL6"/>
<evidence type="ECO:0000313" key="2">
    <source>
        <dbReference type="Proteomes" id="UP000823904"/>
    </source>
</evidence>
<gene>
    <name evidence="1" type="ORF">H9754_07460</name>
</gene>
<comment type="caution">
    <text evidence="1">The sequence shown here is derived from an EMBL/GenBank/DDBJ whole genome shotgun (WGS) entry which is preliminary data.</text>
</comment>
<name>A0A9D2PHL6_9FIRM</name>
<protein>
    <submittedName>
        <fullName evidence="1">Uncharacterized protein</fullName>
    </submittedName>
</protein>
<accession>A0A9D2PHL6</accession>
<dbReference type="Proteomes" id="UP000823904">
    <property type="component" value="Unassembled WGS sequence"/>
</dbReference>
<dbReference type="EMBL" id="DWWD01000028">
    <property type="protein sequence ID" value="HJC50389.1"/>
    <property type="molecule type" value="Genomic_DNA"/>
</dbReference>
<proteinExistence type="predicted"/>
<reference evidence="1" key="2">
    <citation type="submission" date="2021-04" db="EMBL/GenBank/DDBJ databases">
        <authorList>
            <person name="Gilroy R."/>
        </authorList>
    </citation>
    <scope>NUCLEOTIDE SEQUENCE</scope>
    <source>
        <strain evidence="1">ChiSjej3B21-8574</strain>
    </source>
</reference>
<evidence type="ECO:0000313" key="1">
    <source>
        <dbReference type="EMBL" id="HJC50389.1"/>
    </source>
</evidence>
<organism evidence="1 2">
    <name type="scientific">Candidatus Anaerostipes avistercoris</name>
    <dbReference type="NCBI Taxonomy" id="2838462"/>
    <lineage>
        <taxon>Bacteria</taxon>
        <taxon>Bacillati</taxon>
        <taxon>Bacillota</taxon>
        <taxon>Clostridia</taxon>
        <taxon>Lachnospirales</taxon>
        <taxon>Lachnospiraceae</taxon>
        <taxon>Anaerostipes</taxon>
    </lineage>
</organism>
<reference evidence="1" key="1">
    <citation type="journal article" date="2021" name="PeerJ">
        <title>Extensive microbial diversity within the chicken gut microbiome revealed by metagenomics and culture.</title>
        <authorList>
            <person name="Gilroy R."/>
            <person name="Ravi A."/>
            <person name="Getino M."/>
            <person name="Pursley I."/>
            <person name="Horton D.L."/>
            <person name="Alikhan N.F."/>
            <person name="Baker D."/>
            <person name="Gharbi K."/>
            <person name="Hall N."/>
            <person name="Watson M."/>
            <person name="Adriaenssens E.M."/>
            <person name="Foster-Nyarko E."/>
            <person name="Jarju S."/>
            <person name="Secka A."/>
            <person name="Antonio M."/>
            <person name="Oren A."/>
            <person name="Chaudhuri R.R."/>
            <person name="La Ragione R."/>
            <person name="Hildebrand F."/>
            <person name="Pallen M.J."/>
        </authorList>
    </citation>
    <scope>NUCLEOTIDE SEQUENCE</scope>
    <source>
        <strain evidence="1">ChiSjej3B21-8574</strain>
    </source>
</reference>
<sequence length="125" mass="14638">MSLWDYLKKQEVSSEYEEAKVRIMDLHKKEESLAYIDWMSYGQEETEGEMQVEFVHGEMKKGEEIILYDCNGKKTGRVTILELYLGKNKNPANYSENGETGQIIFRKEEDGSDEFWRSQYAVGCE</sequence>